<dbReference type="InterPro" id="IPR029063">
    <property type="entry name" value="SAM-dependent_MTases_sf"/>
</dbReference>
<evidence type="ECO:0000313" key="6">
    <source>
        <dbReference type="Proteomes" id="UP001279734"/>
    </source>
</evidence>
<evidence type="ECO:0000256" key="4">
    <source>
        <dbReference type="SAM" id="MobiDB-lite"/>
    </source>
</evidence>
<dbReference type="GO" id="GO:0032259">
    <property type="term" value="P:methylation"/>
    <property type="evidence" value="ECO:0007669"/>
    <property type="project" value="UniProtKB-KW"/>
</dbReference>
<protein>
    <recommendedName>
        <fullName evidence="7">S-adenosyl-L-methionine-dependent methyltransferases superfamily protein</fullName>
    </recommendedName>
</protein>
<dbReference type="PANTHER" id="PTHR12176:SF76">
    <property type="entry name" value="S-ADENOSYL-L-METHIONINE-DEPENDENT METHYLTRANSFERASES SUPERFAMILY PROTEIN"/>
    <property type="match status" value="1"/>
</dbReference>
<comment type="similarity">
    <text evidence="1">Belongs to the methyltransferase superfamily.</text>
</comment>
<feature type="region of interest" description="Disordered" evidence="4">
    <location>
        <begin position="277"/>
        <end position="297"/>
    </location>
</feature>
<keyword evidence="6" id="KW-1185">Reference proteome</keyword>
<dbReference type="SUPFAM" id="SSF53335">
    <property type="entry name" value="S-adenosyl-L-methionine-dependent methyltransferases"/>
    <property type="match status" value="1"/>
</dbReference>
<dbReference type="FunFam" id="3.40.50.150:FF:000236">
    <property type="entry name" value="S-adenosyl-L-methionine-dependent methyltransferases superfamily protein"/>
    <property type="match status" value="1"/>
</dbReference>
<evidence type="ECO:0000256" key="3">
    <source>
        <dbReference type="ARBA" id="ARBA00022679"/>
    </source>
</evidence>
<name>A0AAD3TFN3_NEPGR</name>
<evidence type="ECO:0000256" key="1">
    <source>
        <dbReference type="ARBA" id="ARBA00008361"/>
    </source>
</evidence>
<dbReference type="EMBL" id="BSYO01000035">
    <property type="protein sequence ID" value="GMH28780.1"/>
    <property type="molecule type" value="Genomic_DNA"/>
</dbReference>
<comment type="caution">
    <text evidence="5">The sequence shown here is derived from an EMBL/GenBank/DDBJ whole genome shotgun (WGS) entry which is preliminary data.</text>
</comment>
<accession>A0AAD3TFN3</accession>
<dbReference type="AlphaFoldDB" id="A0AAD3TFN3"/>
<dbReference type="Proteomes" id="UP001279734">
    <property type="component" value="Unassembled WGS sequence"/>
</dbReference>
<dbReference type="Gene3D" id="3.40.50.150">
    <property type="entry name" value="Vaccinia Virus protein VP39"/>
    <property type="match status" value="1"/>
</dbReference>
<dbReference type="GO" id="GO:0008168">
    <property type="term" value="F:methyltransferase activity"/>
    <property type="evidence" value="ECO:0007669"/>
    <property type="project" value="UniProtKB-KW"/>
</dbReference>
<feature type="compositionally biased region" description="Polar residues" evidence="4">
    <location>
        <begin position="286"/>
        <end position="297"/>
    </location>
</feature>
<evidence type="ECO:0000313" key="5">
    <source>
        <dbReference type="EMBL" id="GMH28780.1"/>
    </source>
</evidence>
<organism evidence="5 6">
    <name type="scientific">Nepenthes gracilis</name>
    <name type="common">Slender pitcher plant</name>
    <dbReference type="NCBI Taxonomy" id="150966"/>
    <lineage>
        <taxon>Eukaryota</taxon>
        <taxon>Viridiplantae</taxon>
        <taxon>Streptophyta</taxon>
        <taxon>Embryophyta</taxon>
        <taxon>Tracheophyta</taxon>
        <taxon>Spermatophyta</taxon>
        <taxon>Magnoliopsida</taxon>
        <taxon>eudicotyledons</taxon>
        <taxon>Gunneridae</taxon>
        <taxon>Pentapetalae</taxon>
        <taxon>Caryophyllales</taxon>
        <taxon>Nepenthaceae</taxon>
        <taxon>Nepenthes</taxon>
    </lineage>
</organism>
<evidence type="ECO:0000256" key="2">
    <source>
        <dbReference type="ARBA" id="ARBA00022603"/>
    </source>
</evidence>
<dbReference type="InterPro" id="IPR051419">
    <property type="entry name" value="Lys/N-term_MeTrsfase_sf"/>
</dbReference>
<reference evidence="5" key="1">
    <citation type="submission" date="2023-05" db="EMBL/GenBank/DDBJ databases">
        <title>Nepenthes gracilis genome sequencing.</title>
        <authorList>
            <person name="Fukushima K."/>
        </authorList>
    </citation>
    <scope>NUCLEOTIDE SEQUENCE</scope>
    <source>
        <strain evidence="5">SING2019-196</strain>
    </source>
</reference>
<gene>
    <name evidence="5" type="ORF">Nepgr_030623</name>
</gene>
<dbReference type="PANTHER" id="PTHR12176">
    <property type="entry name" value="SAM-DEPENDENT METHYLTRANSFERASE SUPERFAMILY PROTEIN"/>
    <property type="match status" value="1"/>
</dbReference>
<keyword evidence="3" id="KW-0808">Transferase</keyword>
<proteinExistence type="inferred from homology"/>
<keyword evidence="2" id="KW-0489">Methyltransferase</keyword>
<evidence type="ECO:0008006" key="7">
    <source>
        <dbReference type="Google" id="ProtNLM"/>
    </source>
</evidence>
<sequence length="364" mass="39879">MMLLLSSNSTAPLYYSSELPPQTSTPSLNWNVNRRRSRQHSSCRLSSRPEVISATPNETLRSITSNRDRGATSAINVPSFSLSSGFIGKDDQETVQEFQMLSTISTEYNNITILDSPRSRLLLLDDTQNIHSILYKGQKWTDSYWDELASLPAIIPQGPIAIFGLGGGTVAHLILNTWPSLQLEGWELDEILIDKAREYFGVSDLENYTDAGGVLRVHIGDALSSSTKIPGGYAGIIVDLFSDGKVLPQLEEAETWLQLSEKLMVSGRIMVNCGGSSKGESDEVYGTSQSETSSIDGSWAQNSTMKALYDAFGGQLNWKKMPDGRGPNYLAVTGPLPDLTLWSVAVPSHLSSAVKLWRPCEILL</sequence>